<evidence type="ECO:0000259" key="2">
    <source>
        <dbReference type="Pfam" id="PF03787"/>
    </source>
</evidence>
<organism evidence="3 4">
    <name type="scientific">Photobacterium aphoticum</name>
    <dbReference type="NCBI Taxonomy" id="754436"/>
    <lineage>
        <taxon>Bacteria</taxon>
        <taxon>Pseudomonadati</taxon>
        <taxon>Pseudomonadota</taxon>
        <taxon>Gammaproteobacteria</taxon>
        <taxon>Vibrionales</taxon>
        <taxon>Vibrionaceae</taxon>
        <taxon>Photobacterium</taxon>
    </lineage>
</organism>
<gene>
    <name evidence="3" type="ORF">ABT58_16795</name>
</gene>
<comment type="caution">
    <text evidence="3">The sequence shown here is derived from an EMBL/GenBank/DDBJ whole genome shotgun (WGS) entry which is preliminary data.</text>
</comment>
<proteinExistence type="predicted"/>
<dbReference type="Proteomes" id="UP000036426">
    <property type="component" value="Unassembled WGS sequence"/>
</dbReference>
<dbReference type="GO" id="GO:0051607">
    <property type="term" value="P:defense response to virus"/>
    <property type="evidence" value="ECO:0007669"/>
    <property type="project" value="UniProtKB-KW"/>
</dbReference>
<protein>
    <recommendedName>
        <fullName evidence="2">CRISPR type III-associated protein domain-containing protein</fullName>
    </recommendedName>
</protein>
<dbReference type="AlphaFoldDB" id="A0A0J1GIY0"/>
<dbReference type="CDD" id="cd09726">
    <property type="entry name" value="RAMP_I_III"/>
    <property type="match status" value="1"/>
</dbReference>
<dbReference type="InterPro" id="IPR005537">
    <property type="entry name" value="RAMP_III_fam"/>
</dbReference>
<dbReference type="PATRIC" id="fig|754436.4.peg.3559"/>
<dbReference type="Pfam" id="PF03787">
    <property type="entry name" value="RAMPs"/>
    <property type="match status" value="1"/>
</dbReference>
<evidence type="ECO:0000313" key="4">
    <source>
        <dbReference type="Proteomes" id="UP000036426"/>
    </source>
</evidence>
<sequence>MKDYNVTFTLTLVAPFITKGVGAMRFGLDTFAQSKDGKLLINGTLLKGNIRHKLEQWQHLVPSDPLTSVLMEGFGNKKNDVPKHTEKGHNEPPYTNGHLVFPWHLTELSSDDVDTTESTRRETKHYRIAIDQDTGTVKKGHIQVIDAKYPPNTRVTFEGMGYFKESAALNATTLETWLNKAIQDIRALGAFKTVGFGQIADIKVKFDEIKPASDRQTSTQLSTTNLSTTHLSTTLSEQALTVAFSADRPLCFAQPRSKTNNTFTTSDDIPGNAIKACIANSTDFRQLVSDHPLKIYFDELVVKHALPVPSVNNGKGLTRPQSPPLSLQCFNVGKKDIFINAATCATPHALKSSADIVAGAFPTDYKSAPDTATSTAFNVNGYAPKRHLSVHTAVDANTLSAQNSQLHAIEVVDNTDTQWVTAFSLPPTTAATHAEQRQLSLTLQTLLRKGLLQAGKTKAKLTAMHFDNIALPSLDQHGLQPDGLFVIKLESDAQLFTHEQLQQHASTPRTALQTLLTHYFDQHFTVDGQRQVQLLAFHADTKVVGGDYLYHRFRTSEDHAYHSHMLVTAGSTFAFKVLAQDVTALKQQLAAYCHSGLPVACNTLSWRSTPYMPQNGFAEISVMTTYQATYNQNSSALKQTGYRFGPVNDTETA</sequence>
<keyword evidence="4" id="KW-1185">Reference proteome</keyword>
<accession>A0A0J1GIY0</accession>
<dbReference type="RefSeq" id="WP_047875595.1">
    <property type="nucleotide sequence ID" value="NZ_BMYC01000012.1"/>
</dbReference>
<evidence type="ECO:0000313" key="3">
    <source>
        <dbReference type="EMBL" id="KLU99510.1"/>
    </source>
</evidence>
<dbReference type="EMBL" id="LDOV01000030">
    <property type="protein sequence ID" value="KLU99510.1"/>
    <property type="molecule type" value="Genomic_DNA"/>
</dbReference>
<evidence type="ECO:0000256" key="1">
    <source>
        <dbReference type="ARBA" id="ARBA00023118"/>
    </source>
</evidence>
<name>A0A0J1GIY0_9GAMM</name>
<reference evidence="3 4" key="1">
    <citation type="submission" date="2015-05" db="EMBL/GenBank/DDBJ databases">
        <title>Photobacterium galathea sp. nov.</title>
        <authorList>
            <person name="Machado H."/>
            <person name="Gram L."/>
        </authorList>
    </citation>
    <scope>NUCLEOTIDE SEQUENCE [LARGE SCALE GENOMIC DNA]</scope>
    <source>
        <strain evidence="3 4">DSM 25995</strain>
    </source>
</reference>
<keyword evidence="1" id="KW-0051">Antiviral defense</keyword>
<feature type="domain" description="CRISPR type III-associated protein" evidence="2">
    <location>
        <begin position="26"/>
        <end position="199"/>
    </location>
</feature>
<dbReference type="OrthoDB" id="5906503at2"/>